<reference evidence="3" key="2">
    <citation type="submission" date="2010-04" db="EMBL/GenBank/DDBJ databases">
        <authorList>
            <person name="Buell R."/>
            <person name="Hamilton J."/>
            <person name="Hostetler J."/>
        </authorList>
    </citation>
    <scope>NUCLEOTIDE SEQUENCE [LARGE SCALE GENOMIC DNA]</scope>
    <source>
        <strain evidence="3">DAOM:BR144</strain>
    </source>
</reference>
<accession>K3WL56</accession>
<dbReference type="InParanoid" id="K3WL56"/>
<evidence type="ECO:0000256" key="1">
    <source>
        <dbReference type="SAM" id="MobiDB-lite"/>
    </source>
</evidence>
<feature type="compositionally biased region" description="Low complexity" evidence="1">
    <location>
        <begin position="14"/>
        <end position="23"/>
    </location>
</feature>
<dbReference type="VEuPathDB" id="FungiDB:PYU1_G005687"/>
<evidence type="ECO:0000313" key="2">
    <source>
        <dbReference type="EnsemblProtists" id="PYU1_T005698"/>
    </source>
</evidence>
<dbReference type="HOGENOM" id="CLU_1328691_0_0_1"/>
<organism evidence="2 3">
    <name type="scientific">Globisporangium ultimum (strain ATCC 200006 / CBS 805.95 / DAOM BR144)</name>
    <name type="common">Pythium ultimum</name>
    <dbReference type="NCBI Taxonomy" id="431595"/>
    <lineage>
        <taxon>Eukaryota</taxon>
        <taxon>Sar</taxon>
        <taxon>Stramenopiles</taxon>
        <taxon>Oomycota</taxon>
        <taxon>Peronosporomycetes</taxon>
        <taxon>Pythiales</taxon>
        <taxon>Pythiaceae</taxon>
        <taxon>Globisporangium</taxon>
    </lineage>
</organism>
<dbReference type="EMBL" id="GL376573">
    <property type="status" value="NOT_ANNOTATED_CDS"/>
    <property type="molecule type" value="Genomic_DNA"/>
</dbReference>
<feature type="region of interest" description="Disordered" evidence="1">
    <location>
        <begin position="1"/>
        <end position="38"/>
    </location>
</feature>
<dbReference type="eggNOG" id="ENOG502QPRD">
    <property type="taxonomic scope" value="Eukaryota"/>
</dbReference>
<name>K3WL56_GLOUD</name>
<sequence>MEAEEAQRVDGAPAAVDAQQQDETQAEDGDASGDTTAAAAQFDEQHEPVRDDFLDVVVTSVDACEGSSGIGAGSASGVVASALSVSSSLLMGSQEYLVELVVTKGSGSYCIRRPLSELLAVLQLPDQLPSSALASIPVFPPKQSKNDALIAQWCGEMTSFLAVQCSELRTLPKWMEFIEESNHGIGNRAHMTAVEFILQPFQYEKVR</sequence>
<reference evidence="3" key="1">
    <citation type="journal article" date="2010" name="Genome Biol.">
        <title>Genome sequence of the necrotrophic plant pathogen Pythium ultimum reveals original pathogenicity mechanisms and effector repertoire.</title>
        <authorList>
            <person name="Levesque C.A."/>
            <person name="Brouwer H."/>
            <person name="Cano L."/>
            <person name="Hamilton J.P."/>
            <person name="Holt C."/>
            <person name="Huitema E."/>
            <person name="Raffaele S."/>
            <person name="Robideau G.P."/>
            <person name="Thines M."/>
            <person name="Win J."/>
            <person name="Zerillo M.M."/>
            <person name="Beakes G.W."/>
            <person name="Boore J.L."/>
            <person name="Busam D."/>
            <person name="Dumas B."/>
            <person name="Ferriera S."/>
            <person name="Fuerstenberg S.I."/>
            <person name="Gachon C.M."/>
            <person name="Gaulin E."/>
            <person name="Govers F."/>
            <person name="Grenville-Briggs L."/>
            <person name="Horner N."/>
            <person name="Hostetler J."/>
            <person name="Jiang R.H."/>
            <person name="Johnson J."/>
            <person name="Krajaejun T."/>
            <person name="Lin H."/>
            <person name="Meijer H.J."/>
            <person name="Moore B."/>
            <person name="Morris P."/>
            <person name="Phuntmart V."/>
            <person name="Puiu D."/>
            <person name="Shetty J."/>
            <person name="Stajich J.E."/>
            <person name="Tripathy S."/>
            <person name="Wawra S."/>
            <person name="van West P."/>
            <person name="Whitty B.R."/>
            <person name="Coutinho P.M."/>
            <person name="Henrissat B."/>
            <person name="Martin F."/>
            <person name="Thomas P.D."/>
            <person name="Tyler B.M."/>
            <person name="De Vries R.P."/>
            <person name="Kamoun S."/>
            <person name="Yandell M."/>
            <person name="Tisserat N."/>
            <person name="Buell C.R."/>
        </authorList>
    </citation>
    <scope>NUCLEOTIDE SEQUENCE</scope>
    <source>
        <strain evidence="3">DAOM:BR144</strain>
    </source>
</reference>
<proteinExistence type="predicted"/>
<dbReference type="EnsemblProtists" id="PYU1_T005698">
    <property type="protein sequence ID" value="PYU1_T005698"/>
    <property type="gene ID" value="PYU1_G005687"/>
</dbReference>
<dbReference type="STRING" id="431595.K3WL56"/>
<keyword evidence="3" id="KW-1185">Reference proteome</keyword>
<protein>
    <submittedName>
        <fullName evidence="2">Uncharacterized protein</fullName>
    </submittedName>
</protein>
<dbReference type="Proteomes" id="UP000019132">
    <property type="component" value="Unassembled WGS sequence"/>
</dbReference>
<reference evidence="2" key="3">
    <citation type="submission" date="2015-02" db="UniProtKB">
        <authorList>
            <consortium name="EnsemblProtists"/>
        </authorList>
    </citation>
    <scope>IDENTIFICATION</scope>
    <source>
        <strain evidence="2">DAOM BR144</strain>
    </source>
</reference>
<dbReference type="AlphaFoldDB" id="K3WL56"/>
<evidence type="ECO:0000313" key="3">
    <source>
        <dbReference type="Proteomes" id="UP000019132"/>
    </source>
</evidence>